<dbReference type="EMBL" id="JBHFPV010000001">
    <property type="protein sequence ID" value="MFH6602837.1"/>
    <property type="molecule type" value="Genomic_DNA"/>
</dbReference>
<dbReference type="Proteomes" id="UP001595191">
    <property type="component" value="Unassembled WGS sequence"/>
</dbReference>
<gene>
    <name evidence="1" type="ORF">ACEZ3G_05070</name>
</gene>
<accession>A0ACC7LLJ5</accession>
<proteinExistence type="predicted"/>
<evidence type="ECO:0000313" key="1">
    <source>
        <dbReference type="EMBL" id="MFH6602837.1"/>
    </source>
</evidence>
<evidence type="ECO:0000313" key="2">
    <source>
        <dbReference type="Proteomes" id="UP001595191"/>
    </source>
</evidence>
<name>A0ACC7LLJ5_9FLAO</name>
<protein>
    <submittedName>
        <fullName evidence="1">SusC/RagA family TonB-linked outer membrane protein</fullName>
    </submittedName>
</protein>
<sequence>MKNQPVPKKWHVFRKHAITTLSLFFGVILLSATYAQSTITGTVTDETGTPLPGVSVVVQGTTTGVSTDFDGLYSISVDDPGSTLVFSYIGYLTQELPIGGNSTLDVQMQEDVQNLDEVVVVGYGTQKKATLTGSVSSVGGEDLEQANSANLGAALGGRVPGLYIDTGQAVPGADTPAIRVRGTNTFNNSGALVVIDGIPDREGGIARINPADIESISVLKDASAAIYGARAANGVILVTTKRGKVGAPTVKISSTIGTQSFTRTPEMLDGAEYMDLVNVLNVYKLPVGEWQTAHAGRGAPYTRLDTGEVVNPTFTNDRIAQTAAGSDPWLYPDTDWFDEVTTKGSIISRQNAQISGGTESVRYLASLGHLSQDVNFRGWAKPYKQFDLRLNIDAKISESLSLDVGLYSRQENRYSNTRGEAGVMADMIRQYPWFPAYWPTGELGPDIENGNNPAVRVTDAPGYDDRSNNYVQSNIGLTYNVPFVQGLQFKGLISYDKVNRERRLWQRPWTLYTWDGVNRNSSGLTEAQRGPGDPSLEQEHTTKTDVTATVTGSYEKEFGDHSFKLLGGVTREESEQQFFEAFRRFFLSSELAQLDLGGNEGQRSAGRGFEVARLNYFGRLNYDYKDKYLLEFLFRYDGSYLFPEDNRFGFFPGVSAGWIMTEEPFIQEALPFLDYFKLRGSYGQLGNDQVNPFQYLNAYELSQTALDGIVTTAYETNVANPNITWETAISQNIGFDLRTLNNKLSISFDYFKNSREDILTVPLLTLPEYSGINAPPLNVGEFENTGYEITLGLNGGNEDFSYNVTFNFSDTNNKLVFFDEPSLDDRPWQRQQGGEIGRPLLYKYDGVFRTQAEIDAETLDYSGVTPLLKPGDARVVDISGDGRIGPEDKQRTGGSAFADTQFGWNTALKYKDLDFSMYWAGQTGGYSNYEWSFMSGTLANVQRDVRDRAWSLDNPNAYGPRLADRGDQWYSGQTDAYLITRDFFRLKNMEIGYTFDEGVIEKLGAQNLRLSLSGTNLATFTKYPFDPEIVQVSNFDLENNDPNDGDGTVGVSGGRTANGNSYPLLTTINLGFQITF</sequence>
<keyword evidence="2" id="KW-1185">Reference proteome</keyword>
<comment type="caution">
    <text evidence="1">The sequence shown here is derived from an EMBL/GenBank/DDBJ whole genome shotgun (WGS) entry which is preliminary data.</text>
</comment>
<organism evidence="1 2">
    <name type="scientific">Meishania litoralis</name>
    <dbReference type="NCBI Taxonomy" id="3434685"/>
    <lineage>
        <taxon>Bacteria</taxon>
        <taxon>Pseudomonadati</taxon>
        <taxon>Bacteroidota</taxon>
        <taxon>Flavobacteriia</taxon>
        <taxon>Flavobacteriales</taxon>
        <taxon>Flavobacteriaceae</taxon>
        <taxon>Meishania</taxon>
    </lineage>
</organism>
<reference evidence="1" key="1">
    <citation type="submission" date="2024-09" db="EMBL/GenBank/DDBJ databases">
        <authorList>
            <person name="Liu J."/>
        </authorList>
    </citation>
    <scope>NUCLEOTIDE SEQUENCE</scope>
    <source>
        <strain evidence="1">NBU2967</strain>
    </source>
</reference>